<dbReference type="AlphaFoldDB" id="A0A0D0SLP3"/>
<accession>A0A0D0SLP3</accession>
<evidence type="ECO:0000313" key="2">
    <source>
        <dbReference type="Proteomes" id="UP000032210"/>
    </source>
</evidence>
<dbReference type="EMBL" id="JXCQ01000010">
    <property type="protein sequence ID" value="KIR22948.1"/>
    <property type="molecule type" value="Genomic_DNA"/>
</dbReference>
<sequence length="152" mass="17223">MALKLNLSGLQSLKKRLKALEKRDVKTGFFDSYYDDGTSVAQVAAWNNYGTSFHPERPFMNDTFMAHMNRQRIHKAIRDVFRSVANSNGQAFNALNRLGKEVAEIMKQTIDDYPGHNSPNTIAIKGFDDPLYDTGKMLRSVTFKIDSSKQQA</sequence>
<reference evidence="1 2" key="1">
    <citation type="submission" date="2015-01" db="EMBL/GenBank/DDBJ databases">
        <title>Genome sequence of the beneficial rhizobacterium Pseudomonas fluorescens 2-79.</title>
        <authorList>
            <person name="Thuermer A."/>
            <person name="Daniel R."/>
        </authorList>
    </citation>
    <scope>NUCLEOTIDE SEQUENCE [LARGE SCALE GENOMIC DNA]</scope>
    <source>
        <strain evidence="1 2">2-79</strain>
    </source>
</reference>
<gene>
    <name evidence="1" type="ORF">PFLU3_16310</name>
</gene>
<proteinExistence type="predicted"/>
<dbReference type="Proteomes" id="UP000032210">
    <property type="component" value="Unassembled WGS sequence"/>
</dbReference>
<evidence type="ECO:0008006" key="3">
    <source>
        <dbReference type="Google" id="ProtNLM"/>
    </source>
</evidence>
<protein>
    <recommendedName>
        <fullName evidence="3">Phage protein</fullName>
    </recommendedName>
</protein>
<comment type="caution">
    <text evidence="1">The sequence shown here is derived from an EMBL/GenBank/DDBJ whole genome shotgun (WGS) entry which is preliminary data.</text>
</comment>
<dbReference type="RefSeq" id="WP_043047715.1">
    <property type="nucleotide sequence ID" value="NZ_JXCQ01000010.1"/>
</dbReference>
<name>A0A0D0SLP3_PSEFL</name>
<organism evidence="1 2">
    <name type="scientific">Pseudomonas fluorescens</name>
    <dbReference type="NCBI Taxonomy" id="294"/>
    <lineage>
        <taxon>Bacteria</taxon>
        <taxon>Pseudomonadati</taxon>
        <taxon>Pseudomonadota</taxon>
        <taxon>Gammaproteobacteria</taxon>
        <taxon>Pseudomonadales</taxon>
        <taxon>Pseudomonadaceae</taxon>
        <taxon>Pseudomonas</taxon>
    </lineage>
</organism>
<dbReference type="PATRIC" id="fig|294.125.peg.1679"/>
<evidence type="ECO:0000313" key="1">
    <source>
        <dbReference type="EMBL" id="KIR22948.1"/>
    </source>
</evidence>